<sequence>MILGMIYYSMMALLPQGSLYLFTNDQIEIGLMALPNGCVQAVFGVIGPALIGKIKRLRLQIIFTLVLQKAFTAALAGAVDNKTAWMAIQAFCVGPFVLVVLACYVVAGLNMPLRYLGLASGLIGTFRSMGGSVGNAVFSTILQGVIRRDLGPEIASAALKTGFDPADLDSLIPATFNAILGIPGAFAAVPGTNPTVEAAAIEAFRKVYGRAFSMVFYATIPFGVIVIILAFFINDLSVYLTNHTAVHMQKEVMNGKGSGQVR</sequence>
<keyword evidence="4 6" id="KW-1133">Transmembrane helix</keyword>
<keyword evidence="2" id="KW-0813">Transport</keyword>
<comment type="caution">
    <text evidence="7">The sequence shown here is derived from an EMBL/GenBank/DDBJ whole genome shotgun (WGS) entry which is preliminary data.</text>
</comment>
<keyword evidence="8" id="KW-1185">Reference proteome</keyword>
<feature type="transmembrane region" description="Helical" evidence="6">
    <location>
        <begin position="214"/>
        <end position="233"/>
    </location>
</feature>
<evidence type="ECO:0000256" key="6">
    <source>
        <dbReference type="SAM" id="Phobius"/>
    </source>
</evidence>
<dbReference type="PANTHER" id="PTHR23501:SF109">
    <property type="entry name" value="MAJOR FACILITATOR SUPERFAMILY (MFS) PROFILE DOMAIN-CONTAINING PROTEIN-RELATED"/>
    <property type="match status" value="1"/>
</dbReference>
<dbReference type="Pfam" id="PF06609">
    <property type="entry name" value="TRI12"/>
    <property type="match status" value="1"/>
</dbReference>
<dbReference type="EMBL" id="JAGMUV010000022">
    <property type="protein sequence ID" value="KAH7124199.1"/>
    <property type="molecule type" value="Genomic_DNA"/>
</dbReference>
<evidence type="ECO:0000313" key="7">
    <source>
        <dbReference type="EMBL" id="KAH7124199.1"/>
    </source>
</evidence>
<keyword evidence="3 6" id="KW-0812">Transmembrane</keyword>
<gene>
    <name evidence="7" type="ORF">EDB81DRAFT_847058</name>
</gene>
<proteinExistence type="predicted"/>
<evidence type="ECO:0000256" key="1">
    <source>
        <dbReference type="ARBA" id="ARBA00004141"/>
    </source>
</evidence>
<feature type="transmembrane region" description="Helical" evidence="6">
    <location>
        <begin position="29"/>
        <end position="52"/>
    </location>
</feature>
<dbReference type="PANTHER" id="PTHR23501">
    <property type="entry name" value="MAJOR FACILITATOR SUPERFAMILY"/>
    <property type="match status" value="1"/>
</dbReference>
<feature type="transmembrane region" description="Helical" evidence="6">
    <location>
        <begin position="85"/>
        <end position="107"/>
    </location>
</feature>
<dbReference type="SUPFAM" id="SSF103473">
    <property type="entry name" value="MFS general substrate transporter"/>
    <property type="match status" value="1"/>
</dbReference>
<evidence type="ECO:0000256" key="5">
    <source>
        <dbReference type="ARBA" id="ARBA00023136"/>
    </source>
</evidence>
<dbReference type="GO" id="GO:0005886">
    <property type="term" value="C:plasma membrane"/>
    <property type="evidence" value="ECO:0007669"/>
    <property type="project" value="TreeGrafter"/>
</dbReference>
<keyword evidence="5 6" id="KW-0472">Membrane</keyword>
<organism evidence="7 8">
    <name type="scientific">Dactylonectria macrodidyma</name>
    <dbReference type="NCBI Taxonomy" id="307937"/>
    <lineage>
        <taxon>Eukaryota</taxon>
        <taxon>Fungi</taxon>
        <taxon>Dikarya</taxon>
        <taxon>Ascomycota</taxon>
        <taxon>Pezizomycotina</taxon>
        <taxon>Sordariomycetes</taxon>
        <taxon>Hypocreomycetidae</taxon>
        <taxon>Hypocreales</taxon>
        <taxon>Nectriaceae</taxon>
        <taxon>Dactylonectria</taxon>
    </lineage>
</organism>
<evidence type="ECO:0000313" key="8">
    <source>
        <dbReference type="Proteomes" id="UP000738349"/>
    </source>
</evidence>
<feature type="transmembrane region" description="Helical" evidence="6">
    <location>
        <begin position="59"/>
        <end position="79"/>
    </location>
</feature>
<comment type="subcellular location">
    <subcellularLocation>
        <location evidence="1">Membrane</location>
        <topology evidence="1">Multi-pass membrane protein</topology>
    </subcellularLocation>
</comment>
<name>A0A9P9DSF9_9HYPO</name>
<dbReference type="InterPro" id="IPR010573">
    <property type="entry name" value="MFS_Str1/Tri12-like"/>
</dbReference>
<dbReference type="AlphaFoldDB" id="A0A9P9DSF9"/>
<dbReference type="GO" id="GO:0022857">
    <property type="term" value="F:transmembrane transporter activity"/>
    <property type="evidence" value="ECO:0007669"/>
    <property type="project" value="InterPro"/>
</dbReference>
<accession>A0A9P9DSF9</accession>
<dbReference type="OrthoDB" id="4161376at2759"/>
<evidence type="ECO:0000256" key="2">
    <source>
        <dbReference type="ARBA" id="ARBA00022448"/>
    </source>
</evidence>
<reference evidence="7" key="1">
    <citation type="journal article" date="2021" name="Nat. Commun.">
        <title>Genetic determinants of endophytism in the Arabidopsis root mycobiome.</title>
        <authorList>
            <person name="Mesny F."/>
            <person name="Miyauchi S."/>
            <person name="Thiergart T."/>
            <person name="Pickel B."/>
            <person name="Atanasova L."/>
            <person name="Karlsson M."/>
            <person name="Huettel B."/>
            <person name="Barry K.W."/>
            <person name="Haridas S."/>
            <person name="Chen C."/>
            <person name="Bauer D."/>
            <person name="Andreopoulos W."/>
            <person name="Pangilinan J."/>
            <person name="LaButti K."/>
            <person name="Riley R."/>
            <person name="Lipzen A."/>
            <person name="Clum A."/>
            <person name="Drula E."/>
            <person name="Henrissat B."/>
            <person name="Kohler A."/>
            <person name="Grigoriev I.V."/>
            <person name="Martin F.M."/>
            <person name="Hacquard S."/>
        </authorList>
    </citation>
    <scope>NUCLEOTIDE SEQUENCE</scope>
    <source>
        <strain evidence="7">MPI-CAGE-AT-0147</strain>
    </source>
</reference>
<dbReference type="Gene3D" id="1.20.1250.20">
    <property type="entry name" value="MFS general substrate transporter like domains"/>
    <property type="match status" value="1"/>
</dbReference>
<dbReference type="InterPro" id="IPR036259">
    <property type="entry name" value="MFS_trans_sf"/>
</dbReference>
<protein>
    <submittedName>
        <fullName evidence="7">Transmembrane efflux protein</fullName>
    </submittedName>
</protein>
<evidence type="ECO:0000256" key="3">
    <source>
        <dbReference type="ARBA" id="ARBA00022692"/>
    </source>
</evidence>
<dbReference type="Proteomes" id="UP000738349">
    <property type="component" value="Unassembled WGS sequence"/>
</dbReference>
<evidence type="ECO:0000256" key="4">
    <source>
        <dbReference type="ARBA" id="ARBA00022989"/>
    </source>
</evidence>